<dbReference type="EMBL" id="BDGJ01000053">
    <property type="protein sequence ID" value="GAW92107.1"/>
    <property type="molecule type" value="Genomic_DNA"/>
</dbReference>
<dbReference type="InterPro" id="IPR014722">
    <property type="entry name" value="Rib_uL2_dom2"/>
</dbReference>
<evidence type="ECO:0000256" key="3">
    <source>
        <dbReference type="ARBA" id="ARBA00023015"/>
    </source>
</evidence>
<dbReference type="SUPFAM" id="SSF50104">
    <property type="entry name" value="Translation proteins SH3-like domain"/>
    <property type="match status" value="1"/>
</dbReference>
<dbReference type="CDD" id="cd09891">
    <property type="entry name" value="NGN_Bact_1"/>
    <property type="match status" value="1"/>
</dbReference>
<dbReference type="InterPro" id="IPR036735">
    <property type="entry name" value="NGN_dom_sf"/>
</dbReference>
<dbReference type="Pfam" id="PF00467">
    <property type="entry name" value="KOW"/>
    <property type="match status" value="1"/>
</dbReference>
<dbReference type="GO" id="GO:0032784">
    <property type="term" value="P:regulation of DNA-templated transcription elongation"/>
    <property type="evidence" value="ECO:0007669"/>
    <property type="project" value="InterPro"/>
</dbReference>
<accession>A0A1Z5HRW3</accession>
<dbReference type="InterPro" id="IPR006645">
    <property type="entry name" value="NGN-like_dom"/>
</dbReference>
<feature type="domain" description="KOW" evidence="9">
    <location>
        <begin position="120"/>
        <end position="147"/>
    </location>
</feature>
<keyword evidence="11" id="KW-1185">Reference proteome</keyword>
<dbReference type="PANTHER" id="PTHR30265:SF2">
    <property type="entry name" value="TRANSCRIPTION TERMINATION_ANTITERMINATION PROTEIN NUSG"/>
    <property type="match status" value="1"/>
</dbReference>
<dbReference type="OrthoDB" id="9809075at2"/>
<dbReference type="GO" id="GO:0031564">
    <property type="term" value="P:transcription antitermination"/>
    <property type="evidence" value="ECO:0007669"/>
    <property type="project" value="UniProtKB-UniRule"/>
</dbReference>
<evidence type="ECO:0000256" key="7">
    <source>
        <dbReference type="RuleBase" id="RU000538"/>
    </source>
</evidence>
<dbReference type="PRINTS" id="PR00338">
    <property type="entry name" value="NUSGTNSCPFCT"/>
</dbReference>
<evidence type="ECO:0000259" key="8">
    <source>
        <dbReference type="SMART" id="SM00738"/>
    </source>
</evidence>
<comment type="function">
    <text evidence="5 7">Participates in transcription elongation, termination and antitermination.</text>
</comment>
<comment type="similarity">
    <text evidence="5 7">Belongs to the NusG family.</text>
</comment>
<sequence length="174" mass="19939">MEKQWYVIHTYSGYENKVKANLEKRVESMNMEDKIFRVVVPMEEEIQIKNGKKKVSKKKVYPGYVLVEMKMTDDSWYVVRNTPGVTGFVGSGSKPIPLQPSEVKQILRQMGVDEPRAKVDFVVGENVRVTTGPFENFIGTVEEIYPDKGKVKVLVSMFGRETPIELEFSQVEKV</sequence>
<dbReference type="Pfam" id="PF02357">
    <property type="entry name" value="NusG"/>
    <property type="match status" value="1"/>
</dbReference>
<organism evidence="10 11">
    <name type="scientific">Calderihabitans maritimus</name>
    <dbReference type="NCBI Taxonomy" id="1246530"/>
    <lineage>
        <taxon>Bacteria</taxon>
        <taxon>Bacillati</taxon>
        <taxon>Bacillota</taxon>
        <taxon>Clostridia</taxon>
        <taxon>Neomoorellales</taxon>
        <taxon>Calderihabitantaceae</taxon>
        <taxon>Calderihabitans</taxon>
    </lineage>
</organism>
<dbReference type="FunFam" id="2.30.30.30:FF:000002">
    <property type="entry name" value="Transcription termination/antitermination factor NusG"/>
    <property type="match status" value="1"/>
</dbReference>
<proteinExistence type="inferred from homology"/>
<keyword evidence="3 5" id="KW-0805">Transcription regulation</keyword>
<gene>
    <name evidence="5" type="primary">nusG</name>
    <name evidence="10" type="ORF">KKC1_12660</name>
</gene>
<dbReference type="HAMAP" id="MF_00948">
    <property type="entry name" value="NusG"/>
    <property type="match status" value="1"/>
</dbReference>
<evidence type="ECO:0000313" key="11">
    <source>
        <dbReference type="Proteomes" id="UP000197032"/>
    </source>
</evidence>
<dbReference type="AlphaFoldDB" id="A0A1Z5HRW3"/>
<dbReference type="Gene3D" id="3.30.70.940">
    <property type="entry name" value="NusG, N-terminal domain"/>
    <property type="match status" value="1"/>
</dbReference>
<dbReference type="GO" id="GO:0005829">
    <property type="term" value="C:cytosol"/>
    <property type="evidence" value="ECO:0007669"/>
    <property type="project" value="TreeGrafter"/>
</dbReference>
<dbReference type="NCBIfam" id="TIGR00922">
    <property type="entry name" value="nusG"/>
    <property type="match status" value="1"/>
</dbReference>
<reference evidence="11" key="1">
    <citation type="journal article" date="2017" name="Appl. Environ. Microbiol.">
        <title>Genomic analysis of Calderihabitans maritimus KKC1, a thermophilic hydrogenogenic carboxydotrophic bacterium isolated from marine sediment.</title>
        <authorList>
            <person name="Omae K."/>
            <person name="Yoneda Y."/>
            <person name="Fukuyama Y."/>
            <person name="Yoshida T."/>
            <person name="Sako Y."/>
        </authorList>
    </citation>
    <scope>NUCLEOTIDE SEQUENCE [LARGE SCALE GENOMIC DNA]</scope>
    <source>
        <strain evidence="11">KKC1</strain>
    </source>
</reference>
<evidence type="ECO:0000259" key="9">
    <source>
        <dbReference type="SMART" id="SM00739"/>
    </source>
</evidence>
<dbReference type="GO" id="GO:0006354">
    <property type="term" value="P:DNA-templated transcription elongation"/>
    <property type="evidence" value="ECO:0007669"/>
    <property type="project" value="UniProtKB-UniRule"/>
</dbReference>
<name>A0A1Z5HRW3_9FIRM</name>
<keyword evidence="4 5" id="KW-0804">Transcription</keyword>
<dbReference type="SUPFAM" id="SSF82679">
    <property type="entry name" value="N-utilization substance G protein NusG, N-terminal domain"/>
    <property type="match status" value="1"/>
</dbReference>
<dbReference type="InterPro" id="IPR015869">
    <property type="entry name" value="Transcrpt_antiterm_NusG_bac_CS"/>
</dbReference>
<dbReference type="RefSeq" id="WP_088553526.1">
    <property type="nucleotide sequence ID" value="NZ_BDGJ01000053.1"/>
</dbReference>
<dbReference type="GO" id="GO:0006353">
    <property type="term" value="P:DNA-templated transcription termination"/>
    <property type="evidence" value="ECO:0007669"/>
    <property type="project" value="UniProtKB-UniRule"/>
</dbReference>
<evidence type="ECO:0000313" key="10">
    <source>
        <dbReference type="EMBL" id="GAW92107.1"/>
    </source>
</evidence>
<protein>
    <recommendedName>
        <fullName evidence="5 6">Transcription termination/antitermination protein NusG</fullName>
    </recommendedName>
</protein>
<keyword evidence="1 5" id="KW-0806">Transcription termination</keyword>
<dbReference type="FunFam" id="3.30.70.940:FF:000002">
    <property type="entry name" value="Transcription termination/antitermination protein NusG"/>
    <property type="match status" value="1"/>
</dbReference>
<dbReference type="SMART" id="SM00738">
    <property type="entry name" value="NGN"/>
    <property type="match status" value="1"/>
</dbReference>
<dbReference type="SMART" id="SM00739">
    <property type="entry name" value="KOW"/>
    <property type="match status" value="1"/>
</dbReference>
<dbReference type="InterPro" id="IPR005824">
    <property type="entry name" value="KOW"/>
</dbReference>
<dbReference type="Proteomes" id="UP000197032">
    <property type="component" value="Unassembled WGS sequence"/>
</dbReference>
<comment type="caution">
    <text evidence="10">The sequence shown here is derived from an EMBL/GenBank/DDBJ whole genome shotgun (WGS) entry which is preliminary data.</text>
</comment>
<dbReference type="InterPro" id="IPR047050">
    <property type="entry name" value="NGN"/>
</dbReference>
<evidence type="ECO:0000256" key="4">
    <source>
        <dbReference type="ARBA" id="ARBA00023163"/>
    </source>
</evidence>
<dbReference type="PROSITE" id="PS01014">
    <property type="entry name" value="NUSG"/>
    <property type="match status" value="1"/>
</dbReference>
<evidence type="ECO:0000256" key="2">
    <source>
        <dbReference type="ARBA" id="ARBA00022814"/>
    </source>
</evidence>
<dbReference type="PANTHER" id="PTHR30265">
    <property type="entry name" value="RHO-INTERACTING TRANSCRIPTION TERMINATION FACTOR NUSG"/>
    <property type="match status" value="1"/>
</dbReference>
<dbReference type="CDD" id="cd06091">
    <property type="entry name" value="KOW_NusG"/>
    <property type="match status" value="1"/>
</dbReference>
<evidence type="ECO:0000256" key="1">
    <source>
        <dbReference type="ARBA" id="ARBA00022472"/>
    </source>
</evidence>
<dbReference type="InterPro" id="IPR001062">
    <property type="entry name" value="Transcrpt_antiterm_NusG"/>
</dbReference>
<dbReference type="InterPro" id="IPR043425">
    <property type="entry name" value="NusG-like"/>
</dbReference>
<dbReference type="Gene3D" id="2.30.30.30">
    <property type="match status" value="1"/>
</dbReference>
<feature type="domain" description="NusG-like N-terminal" evidence="8">
    <location>
        <begin position="2"/>
        <end position="110"/>
    </location>
</feature>
<dbReference type="InterPro" id="IPR008991">
    <property type="entry name" value="Translation_prot_SH3-like_sf"/>
</dbReference>
<evidence type="ECO:0000256" key="6">
    <source>
        <dbReference type="NCBIfam" id="TIGR00922"/>
    </source>
</evidence>
<evidence type="ECO:0000256" key="5">
    <source>
        <dbReference type="HAMAP-Rule" id="MF_00948"/>
    </source>
</evidence>
<keyword evidence="2 5" id="KW-0889">Transcription antitermination</keyword>